<dbReference type="RefSeq" id="WP_353293406.1">
    <property type="nucleotide sequence ID" value="NZ_BAABWH010000001.1"/>
</dbReference>
<proteinExistence type="predicted"/>
<organism evidence="2 3">
    <name type="scientific">Thalassolituus maritimus</name>
    <dbReference type="NCBI Taxonomy" id="484498"/>
    <lineage>
        <taxon>Bacteria</taxon>
        <taxon>Pseudomonadati</taxon>
        <taxon>Pseudomonadota</taxon>
        <taxon>Gammaproteobacteria</taxon>
        <taxon>Oceanospirillales</taxon>
        <taxon>Oceanospirillaceae</taxon>
        <taxon>Thalassolituus</taxon>
    </lineage>
</organism>
<evidence type="ECO:0000256" key="1">
    <source>
        <dbReference type="SAM" id="Phobius"/>
    </source>
</evidence>
<comment type="caution">
    <text evidence="2">The sequence shown here is derived from an EMBL/GenBank/DDBJ whole genome shotgun (WGS) entry which is preliminary data.</text>
</comment>
<keyword evidence="1" id="KW-1133">Transmembrane helix</keyword>
<accession>A0ABP9ZWH5</accession>
<feature type="transmembrane region" description="Helical" evidence="1">
    <location>
        <begin position="134"/>
        <end position="156"/>
    </location>
</feature>
<dbReference type="Proteomes" id="UP001481413">
    <property type="component" value="Unassembled WGS sequence"/>
</dbReference>
<keyword evidence="1" id="KW-0472">Membrane</keyword>
<reference evidence="2 3" key="1">
    <citation type="submission" date="2024-04" db="EMBL/GenBank/DDBJ databases">
        <title>Draft genome sequence of Thalassolituus maritimus NBRC 116585.</title>
        <authorList>
            <person name="Miyakawa T."/>
            <person name="Kusuya Y."/>
            <person name="Miura T."/>
        </authorList>
    </citation>
    <scope>NUCLEOTIDE SEQUENCE [LARGE SCALE GENOMIC DNA]</scope>
    <source>
        <strain evidence="2 3">5NW40-0001</strain>
    </source>
</reference>
<feature type="transmembrane region" description="Helical" evidence="1">
    <location>
        <begin position="55"/>
        <end position="73"/>
    </location>
</feature>
<dbReference type="EMBL" id="BAABWH010000001">
    <property type="protein sequence ID" value="GAA6144480.1"/>
    <property type="molecule type" value="Genomic_DNA"/>
</dbReference>
<evidence type="ECO:0000313" key="3">
    <source>
        <dbReference type="Proteomes" id="UP001481413"/>
    </source>
</evidence>
<name>A0ABP9ZWH5_9GAMM</name>
<keyword evidence="1" id="KW-0812">Transmembrane</keyword>
<feature type="transmembrane region" description="Helical" evidence="1">
    <location>
        <begin position="94"/>
        <end position="114"/>
    </location>
</feature>
<keyword evidence="3" id="KW-1185">Reference proteome</keyword>
<feature type="transmembrane region" description="Helical" evidence="1">
    <location>
        <begin position="33"/>
        <end position="49"/>
    </location>
</feature>
<sequence>MKKCAKCKETEEHDELLICRKCKSAFHDQSDQLMALYLFVVFSVVYFLVKDDLPTAFVYTLFILSWFLLYPAWKLFQKWRNPMRSVIKEMGYSLPYSWLGALVFFVSAVGFLALPNSEVLSGQLNAGFAPGELYFAIIEIGCYFLAFFYLGFILLFHRGVFFTLDRHYARIMSKEYELLTDSQILAKCDGDQCRCYFKNKAFDIDKKTFDRVYESTGSTYLMDRSHIFYLEHSADPFADQILPKADISSFVFITREDDRRYFAFAKDDHRVYYLQGRQSKILDDLSPNSVRVVKDRYITDGKVIYQGADRIELDLDIETFEVLPHNYVRDRNGVYLISGINQMKLDVVDPESFEPVDYKTFKDKSGVYQVEHSQVRRMEPDELISDFVHC</sequence>
<evidence type="ECO:0000313" key="2">
    <source>
        <dbReference type="EMBL" id="GAA6144480.1"/>
    </source>
</evidence>
<protein>
    <submittedName>
        <fullName evidence="2">Uncharacterized protein</fullName>
    </submittedName>
</protein>
<gene>
    <name evidence="2" type="ORF">NBRC116585_05970</name>
</gene>